<dbReference type="STRING" id="1891224.BBP83_12595"/>
<feature type="domain" description="Semialdehyde dehydrogenase NAD-binding" evidence="1">
    <location>
        <begin position="7"/>
        <end position="82"/>
    </location>
</feature>
<dbReference type="GO" id="GO:0016620">
    <property type="term" value="F:oxidoreductase activity, acting on the aldehyde or oxo group of donors, NAD or NADP as acceptor"/>
    <property type="evidence" value="ECO:0007669"/>
    <property type="project" value="InterPro"/>
</dbReference>
<proteinExistence type="predicted"/>
<dbReference type="OrthoDB" id="9798632at2"/>
<dbReference type="PANTHER" id="PTHR14097:SF7">
    <property type="entry name" value="OXIDOREDUCTASE HTATIP2"/>
    <property type="match status" value="1"/>
</dbReference>
<protein>
    <submittedName>
        <fullName evidence="2">Nucleoside-diphosphate sugar epimerase</fullName>
    </submittedName>
</protein>
<dbReference type="Proteomes" id="UP000186553">
    <property type="component" value="Unassembled WGS sequence"/>
</dbReference>
<keyword evidence="3" id="KW-1185">Reference proteome</keyword>
<dbReference type="EMBL" id="MBDL01000013">
    <property type="protein sequence ID" value="ODA11994.1"/>
    <property type="molecule type" value="Genomic_DNA"/>
</dbReference>
<dbReference type="InterPro" id="IPR036291">
    <property type="entry name" value="NAD(P)-bd_dom_sf"/>
</dbReference>
<dbReference type="SUPFAM" id="SSF51735">
    <property type="entry name" value="NAD(P)-binding Rossmann-fold domains"/>
    <property type="match status" value="1"/>
</dbReference>
<evidence type="ECO:0000313" key="2">
    <source>
        <dbReference type="EMBL" id="ODA11994.1"/>
    </source>
</evidence>
<dbReference type="RefSeq" id="WP_068889478.1">
    <property type="nucleotide sequence ID" value="NZ_CBCRUU010000015.1"/>
</dbReference>
<dbReference type="Gene3D" id="3.40.50.720">
    <property type="entry name" value="NAD(P)-binding Rossmann-like Domain"/>
    <property type="match status" value="1"/>
</dbReference>
<evidence type="ECO:0000313" key="3">
    <source>
        <dbReference type="Proteomes" id="UP000186553"/>
    </source>
</evidence>
<name>A0A1C3CTD0_9GAMM</name>
<comment type="caution">
    <text evidence="2">The sequence shown here is derived from an EMBL/GenBank/DDBJ whole genome shotgun (WGS) entry which is preliminary data.</text>
</comment>
<gene>
    <name evidence="2" type="ORF">BBP83_12595</name>
</gene>
<dbReference type="PANTHER" id="PTHR14097">
    <property type="entry name" value="OXIDOREDUCTASE HTATIP2"/>
    <property type="match status" value="1"/>
</dbReference>
<dbReference type="GO" id="GO:0051287">
    <property type="term" value="F:NAD binding"/>
    <property type="evidence" value="ECO:0007669"/>
    <property type="project" value="InterPro"/>
</dbReference>
<dbReference type="InterPro" id="IPR000534">
    <property type="entry name" value="Semialdehyde_DH_NAD-bd"/>
</dbReference>
<dbReference type="AlphaFoldDB" id="A0A1C3CTD0"/>
<reference evidence="2 3" key="1">
    <citation type="submission" date="2016-07" db="EMBL/GenBank/DDBJ databases">
        <title>Acinetobacter sp. ANC 4603.</title>
        <authorList>
            <person name="Radolfova-Krizova L."/>
            <person name="Nemec A."/>
        </authorList>
    </citation>
    <scope>NUCLEOTIDE SEQUENCE [LARGE SCALE GENOMIC DNA]</scope>
    <source>
        <strain evidence="2 3">ANC 4603</strain>
    </source>
</reference>
<evidence type="ECO:0000259" key="1">
    <source>
        <dbReference type="Pfam" id="PF01118"/>
    </source>
</evidence>
<dbReference type="Pfam" id="PF01118">
    <property type="entry name" value="Semialdhyde_dh"/>
    <property type="match status" value="1"/>
</dbReference>
<sequence length="221" mass="25442">MIKSIENVIVIGATGLVGRTLIRQLSQNEKCANITAVVRKRDEELNHLEKVQQFELDDFLLLNEQDVSEYTHAFSCLGTTMKQAGSKENFYNTDFAINAHFAELLENMETHFILLSALGANPKSPIFYNRVKGELEYYVKSLSLYRTSIIRPSLLLGQRKEQRMLEDATQKLYQRFSHLVPNSFKYKPVTAEQVAHTMVDVASTQTEKFQIYDNLRIQKTK</sequence>
<organism evidence="2 3">
    <name type="scientific">Acinetobacter celticus</name>
    <dbReference type="NCBI Taxonomy" id="1891224"/>
    <lineage>
        <taxon>Bacteria</taxon>
        <taxon>Pseudomonadati</taxon>
        <taxon>Pseudomonadota</taxon>
        <taxon>Gammaproteobacteria</taxon>
        <taxon>Moraxellales</taxon>
        <taxon>Moraxellaceae</taxon>
        <taxon>Acinetobacter</taxon>
    </lineage>
</organism>
<accession>A0A1C3CTD0</accession>